<protein>
    <submittedName>
        <fullName evidence="2">Uncharacterized protein</fullName>
    </submittedName>
</protein>
<keyword evidence="1" id="KW-1133">Transmembrane helix</keyword>
<organism evidence="2 3">
    <name type="scientific">Salinimonas iocasae</name>
    <dbReference type="NCBI Taxonomy" id="2572577"/>
    <lineage>
        <taxon>Bacteria</taxon>
        <taxon>Pseudomonadati</taxon>
        <taxon>Pseudomonadota</taxon>
        <taxon>Gammaproteobacteria</taxon>
        <taxon>Alteromonadales</taxon>
        <taxon>Alteromonadaceae</taxon>
        <taxon>Alteromonas/Salinimonas group</taxon>
        <taxon>Salinimonas</taxon>
    </lineage>
</organism>
<dbReference type="AlphaFoldDB" id="A0A5B7YBF5"/>
<evidence type="ECO:0000313" key="2">
    <source>
        <dbReference type="EMBL" id="QCZ93057.1"/>
    </source>
</evidence>
<gene>
    <name evidence="2" type="ORF">FBQ74_05930</name>
</gene>
<feature type="transmembrane region" description="Helical" evidence="1">
    <location>
        <begin position="55"/>
        <end position="75"/>
    </location>
</feature>
<dbReference type="Proteomes" id="UP000304912">
    <property type="component" value="Chromosome"/>
</dbReference>
<dbReference type="KEGG" id="salk:FBQ74_05930"/>
<feature type="transmembrane region" description="Helical" evidence="1">
    <location>
        <begin position="6"/>
        <end position="22"/>
    </location>
</feature>
<dbReference type="RefSeq" id="WP_139755804.1">
    <property type="nucleotide sequence ID" value="NZ_CP039852.1"/>
</dbReference>
<feature type="transmembrane region" description="Helical" evidence="1">
    <location>
        <begin position="105"/>
        <end position="126"/>
    </location>
</feature>
<dbReference type="OrthoDB" id="5739568at2"/>
<keyword evidence="1" id="KW-0812">Transmembrane</keyword>
<feature type="transmembrane region" description="Helical" evidence="1">
    <location>
        <begin position="165"/>
        <end position="181"/>
    </location>
</feature>
<feature type="transmembrane region" description="Helical" evidence="1">
    <location>
        <begin position="138"/>
        <end position="158"/>
    </location>
</feature>
<evidence type="ECO:0000313" key="3">
    <source>
        <dbReference type="Proteomes" id="UP000304912"/>
    </source>
</evidence>
<feature type="transmembrane region" description="Helical" evidence="1">
    <location>
        <begin position="29"/>
        <end position="49"/>
    </location>
</feature>
<evidence type="ECO:0000256" key="1">
    <source>
        <dbReference type="SAM" id="Phobius"/>
    </source>
</evidence>
<accession>A0A5B7YBF5</accession>
<name>A0A5B7YBF5_9ALTE</name>
<dbReference type="EMBL" id="CP039852">
    <property type="protein sequence ID" value="QCZ93057.1"/>
    <property type="molecule type" value="Genomic_DNA"/>
</dbReference>
<keyword evidence="3" id="KW-1185">Reference proteome</keyword>
<proteinExistence type="predicted"/>
<keyword evidence="1" id="KW-0472">Membrane</keyword>
<sequence>MIFVLTGLLLIVAAISCLYRGWSVKGKTGLPFTITGWLTAVAGVCVMSIGAGARFAVAFAFIGISLSAWLLIVAIRTRRQRTRINNAKREAINWRAVTKSVVPQLIKTVVFVPVCGTLAGLITVGATHLLPFERVDNIALGIYAMPLVWAALAIWYMAATNRPRLYIGFVILATCSAISVYA</sequence>
<reference evidence="2 3" key="1">
    <citation type="submission" date="2019-04" db="EMBL/GenBank/DDBJ databases">
        <title>Salinimonas iocasae sp. nov., a halophilic bacterium isolated from the outer tube casing of tubeworms in Okinawa Trough.</title>
        <authorList>
            <person name="Zhang H."/>
            <person name="Wang H."/>
            <person name="Li C."/>
        </authorList>
    </citation>
    <scope>NUCLEOTIDE SEQUENCE [LARGE SCALE GENOMIC DNA]</scope>
    <source>
        <strain evidence="2 3">KX18D6</strain>
    </source>
</reference>